<evidence type="ECO:0000313" key="2">
    <source>
        <dbReference type="Proteomes" id="UP001428341"/>
    </source>
</evidence>
<gene>
    <name evidence="1" type="ORF">WN944_000397</name>
</gene>
<sequence length="173" mass="19074">MATGIIYTLHKRIESLDLQLPETRRTTRMSPPSFSTALVTRDTFYHVDSFTGMNSRLNPFLNCSTQYFLNDSAVGNMGSSMVGVAVTVASGLPDTDKRQAEFEAESTRTKMAYRIPETGKLVRQNFEFCLNDNINPAYRIPLNGKPPRKGLVSEILELGSLGGVDVGGDCRTT</sequence>
<proteinExistence type="predicted"/>
<reference evidence="1 2" key="1">
    <citation type="submission" date="2024-05" db="EMBL/GenBank/DDBJ databases">
        <title>Haplotype-resolved chromosome-level genome assembly of Huyou (Citrus changshanensis).</title>
        <authorList>
            <person name="Miao C."/>
            <person name="Chen W."/>
            <person name="Wu Y."/>
            <person name="Wang L."/>
            <person name="Zhao S."/>
            <person name="Grierson D."/>
            <person name="Xu C."/>
            <person name="Chen K."/>
        </authorList>
    </citation>
    <scope>NUCLEOTIDE SEQUENCE [LARGE SCALE GENOMIC DNA]</scope>
    <source>
        <strain evidence="1">01-14</strain>
        <tissue evidence="1">Leaf</tissue>
    </source>
</reference>
<protein>
    <submittedName>
        <fullName evidence="1">Uncharacterized protein</fullName>
    </submittedName>
</protein>
<accession>A0AAP0QLV9</accession>
<dbReference type="EMBL" id="JBCGBO010000004">
    <property type="protein sequence ID" value="KAK9208044.1"/>
    <property type="molecule type" value="Genomic_DNA"/>
</dbReference>
<evidence type="ECO:0000313" key="1">
    <source>
        <dbReference type="EMBL" id="KAK9208044.1"/>
    </source>
</evidence>
<organism evidence="1 2">
    <name type="scientific">Citrus x changshan-huyou</name>
    <dbReference type="NCBI Taxonomy" id="2935761"/>
    <lineage>
        <taxon>Eukaryota</taxon>
        <taxon>Viridiplantae</taxon>
        <taxon>Streptophyta</taxon>
        <taxon>Embryophyta</taxon>
        <taxon>Tracheophyta</taxon>
        <taxon>Spermatophyta</taxon>
        <taxon>Magnoliopsida</taxon>
        <taxon>eudicotyledons</taxon>
        <taxon>Gunneridae</taxon>
        <taxon>Pentapetalae</taxon>
        <taxon>rosids</taxon>
        <taxon>malvids</taxon>
        <taxon>Sapindales</taxon>
        <taxon>Rutaceae</taxon>
        <taxon>Aurantioideae</taxon>
        <taxon>Citrus</taxon>
    </lineage>
</organism>
<dbReference type="AlphaFoldDB" id="A0AAP0QLV9"/>
<name>A0AAP0QLV9_9ROSI</name>
<comment type="caution">
    <text evidence="1">The sequence shown here is derived from an EMBL/GenBank/DDBJ whole genome shotgun (WGS) entry which is preliminary data.</text>
</comment>
<dbReference type="Proteomes" id="UP001428341">
    <property type="component" value="Unassembled WGS sequence"/>
</dbReference>
<keyword evidence="2" id="KW-1185">Reference proteome</keyword>